<dbReference type="Proteomes" id="UP000678499">
    <property type="component" value="Unassembled WGS sequence"/>
</dbReference>
<dbReference type="OrthoDB" id="436519at2759"/>
<evidence type="ECO:0000256" key="1">
    <source>
        <dbReference type="ARBA" id="ARBA00023186"/>
    </source>
</evidence>
<dbReference type="PRINTS" id="PR00625">
    <property type="entry name" value="JDOMAIN"/>
</dbReference>
<dbReference type="GO" id="GO:0005737">
    <property type="term" value="C:cytoplasm"/>
    <property type="evidence" value="ECO:0007669"/>
    <property type="project" value="TreeGrafter"/>
</dbReference>
<dbReference type="InterPro" id="IPR029827">
    <property type="entry name" value="JDP1-like"/>
</dbReference>
<feature type="domain" description="J" evidence="2">
    <location>
        <begin position="14"/>
        <end position="78"/>
    </location>
</feature>
<keyword evidence="4" id="KW-1185">Reference proteome</keyword>
<dbReference type="PROSITE" id="PS50076">
    <property type="entry name" value="DNAJ_2"/>
    <property type="match status" value="1"/>
</dbReference>
<dbReference type="SUPFAM" id="SSF46565">
    <property type="entry name" value="Chaperone J-domain"/>
    <property type="match status" value="1"/>
</dbReference>
<dbReference type="Pfam" id="PF00226">
    <property type="entry name" value="DnaJ"/>
    <property type="match status" value="1"/>
</dbReference>
<proteinExistence type="predicted"/>
<dbReference type="EMBL" id="CAJPEX010000810">
    <property type="protein sequence ID" value="CAG0917307.1"/>
    <property type="molecule type" value="Genomic_DNA"/>
</dbReference>
<dbReference type="Gene3D" id="1.10.287.110">
    <property type="entry name" value="DnaJ domain"/>
    <property type="match status" value="1"/>
</dbReference>
<dbReference type="PANTHER" id="PTHR44500:SF1">
    <property type="entry name" value="DNAJ HOMOLOG SUBFAMILY C MEMBER 12"/>
    <property type="match status" value="1"/>
</dbReference>
<keyword evidence="1" id="KW-0143">Chaperone</keyword>
<accession>A0A7R9BMG3</accession>
<dbReference type="SMART" id="SM00271">
    <property type="entry name" value="DnaJ"/>
    <property type="match status" value="1"/>
</dbReference>
<organism evidence="3">
    <name type="scientific">Notodromas monacha</name>
    <dbReference type="NCBI Taxonomy" id="399045"/>
    <lineage>
        <taxon>Eukaryota</taxon>
        <taxon>Metazoa</taxon>
        <taxon>Ecdysozoa</taxon>
        <taxon>Arthropoda</taxon>
        <taxon>Crustacea</taxon>
        <taxon>Oligostraca</taxon>
        <taxon>Ostracoda</taxon>
        <taxon>Podocopa</taxon>
        <taxon>Podocopida</taxon>
        <taxon>Cypridocopina</taxon>
        <taxon>Cypridoidea</taxon>
        <taxon>Cyprididae</taxon>
        <taxon>Notodromas</taxon>
    </lineage>
</organism>
<evidence type="ECO:0000313" key="4">
    <source>
        <dbReference type="Proteomes" id="UP000678499"/>
    </source>
</evidence>
<protein>
    <recommendedName>
        <fullName evidence="2">J domain-containing protein</fullName>
    </recommendedName>
</protein>
<dbReference type="EMBL" id="OA882847">
    <property type="protein sequence ID" value="CAD7277155.1"/>
    <property type="molecule type" value="Genomic_DNA"/>
</dbReference>
<dbReference type="PANTHER" id="PTHR44500">
    <property type="entry name" value="DNAJ HOMOLOG SUBFAMILY C MEMBER 12"/>
    <property type="match status" value="1"/>
</dbReference>
<evidence type="ECO:0000313" key="3">
    <source>
        <dbReference type="EMBL" id="CAD7277155.1"/>
    </source>
</evidence>
<dbReference type="InterPro" id="IPR001623">
    <property type="entry name" value="DnaJ_domain"/>
</dbReference>
<name>A0A7R9BMG3_9CRUS</name>
<dbReference type="CDD" id="cd06257">
    <property type="entry name" value="DnaJ"/>
    <property type="match status" value="1"/>
</dbReference>
<sequence length="146" mass="17091">MDAILNFDVKDLEDFYDVLGCAPDSSLEQILAEYKIRARELHPDKNAGKAAKEKFQKLQEAKDVLSDPERRDNYDKWKSSGLAIPFKEWYAMKRKTHSGMHWAPAKLQKGMIEPAKEEADEFAVKNEVNITWTRDERSRKFQSYMF</sequence>
<reference evidence="3" key="1">
    <citation type="submission" date="2020-11" db="EMBL/GenBank/DDBJ databases">
        <authorList>
            <person name="Tran Van P."/>
        </authorList>
    </citation>
    <scope>NUCLEOTIDE SEQUENCE</scope>
</reference>
<gene>
    <name evidence="3" type="ORF">NMOB1V02_LOCUS4894</name>
</gene>
<evidence type="ECO:0000259" key="2">
    <source>
        <dbReference type="PROSITE" id="PS50076"/>
    </source>
</evidence>
<dbReference type="InterPro" id="IPR036869">
    <property type="entry name" value="J_dom_sf"/>
</dbReference>
<dbReference type="AlphaFoldDB" id="A0A7R9BMG3"/>